<evidence type="ECO:0000259" key="2">
    <source>
        <dbReference type="Pfam" id="PF07735"/>
    </source>
</evidence>
<evidence type="ECO:0000313" key="4">
    <source>
        <dbReference type="WBParaSite" id="Csp11.Scaffold552.g3649.t2"/>
    </source>
</evidence>
<evidence type="ECO:0000256" key="1">
    <source>
        <dbReference type="SAM" id="MobiDB-lite"/>
    </source>
</evidence>
<protein>
    <submittedName>
        <fullName evidence="4">FBA_2 domain-containing protein</fullName>
    </submittedName>
</protein>
<proteinExistence type="predicted"/>
<dbReference type="InterPro" id="IPR042317">
    <property type="entry name" value="She-1-like"/>
</dbReference>
<dbReference type="PANTHER" id="PTHR31006">
    <property type="entry name" value="F-BOX DOMAIN-CONTAINING PROTEIN-RELATED-RELATED"/>
    <property type="match status" value="1"/>
</dbReference>
<evidence type="ECO:0000313" key="3">
    <source>
        <dbReference type="Proteomes" id="UP000095282"/>
    </source>
</evidence>
<name>A0A1I7T958_9PELO</name>
<dbReference type="Proteomes" id="UP000095282">
    <property type="component" value="Unplaced"/>
</dbReference>
<dbReference type="AlphaFoldDB" id="A0A1I7T958"/>
<feature type="region of interest" description="Disordered" evidence="1">
    <location>
        <begin position="1"/>
        <end position="30"/>
    </location>
</feature>
<feature type="compositionally biased region" description="Basic and acidic residues" evidence="1">
    <location>
        <begin position="1"/>
        <end position="21"/>
    </location>
</feature>
<reference evidence="4" key="1">
    <citation type="submission" date="2016-11" db="UniProtKB">
        <authorList>
            <consortium name="WormBaseParasite"/>
        </authorList>
    </citation>
    <scope>IDENTIFICATION</scope>
</reference>
<keyword evidence="3" id="KW-1185">Reference proteome</keyword>
<dbReference type="InterPro" id="IPR012885">
    <property type="entry name" value="F-box_Sdz-33"/>
</dbReference>
<dbReference type="WBParaSite" id="Csp11.Scaffold552.g3649.t2">
    <property type="protein sequence ID" value="Csp11.Scaffold552.g3649.t2"/>
    <property type="gene ID" value="Csp11.Scaffold552.g3649"/>
</dbReference>
<feature type="domain" description="Sdz-33 F-box" evidence="2">
    <location>
        <begin position="269"/>
        <end position="319"/>
    </location>
</feature>
<sequence length="416" mass="49408">MDKSNEKRREGAISKKSRADMSEDESETDEEECIMVRAATSFFRERERNRYLSVIATYIKTFESWQLMDDNCKMSVIKHLDYKTRCRLERCSRADSKLVKNVPLNVYGIEFMEQSKETGHESTRISITIEFEKDANEKFELFFEQSSNDTVIKWIRTSEYFIPTKFSLTIEKSNYQEEAVKFVEKWMKKCKYGISKITVGMDNFPIETSNISFLPNLKIVKMCIENENKIKKWFEKFPEELEDVQLTNRTWKETSIVVSPDVIDSPQIMNAKKLFFFNKIDLSGELLFQLKATRFSFHSDRLTEKDINQFIRNWTNGKCVEEFKEAVFWSKEERDLEQITSGIELIQWDQTFKREYPEFWESFTKYWTLGVCYQVKSRINPFHSISLNFTGRTVSIYVTGKAKQVNGVKYTRYRIP</sequence>
<dbReference type="Pfam" id="PF07735">
    <property type="entry name" value="FBA_2"/>
    <property type="match status" value="1"/>
</dbReference>
<organism evidence="3 4">
    <name type="scientific">Caenorhabditis tropicalis</name>
    <dbReference type="NCBI Taxonomy" id="1561998"/>
    <lineage>
        <taxon>Eukaryota</taxon>
        <taxon>Metazoa</taxon>
        <taxon>Ecdysozoa</taxon>
        <taxon>Nematoda</taxon>
        <taxon>Chromadorea</taxon>
        <taxon>Rhabditida</taxon>
        <taxon>Rhabditina</taxon>
        <taxon>Rhabditomorpha</taxon>
        <taxon>Rhabditoidea</taxon>
        <taxon>Rhabditidae</taxon>
        <taxon>Peloderinae</taxon>
        <taxon>Caenorhabditis</taxon>
    </lineage>
</organism>
<accession>A0A1I7T958</accession>
<dbReference type="eggNOG" id="ENOG502TJEC">
    <property type="taxonomic scope" value="Eukaryota"/>
</dbReference>
<dbReference type="PANTHER" id="PTHR31006:SF0">
    <property type="entry name" value="F-BOX ASSOCIATED DOMAIN-CONTAINING PROTEIN-RELATED"/>
    <property type="match status" value="1"/>
</dbReference>